<dbReference type="InterPro" id="IPR001611">
    <property type="entry name" value="Leu-rich_rpt"/>
</dbReference>
<evidence type="ECO:0000256" key="15">
    <source>
        <dbReference type="ARBA" id="ARBA00022989"/>
    </source>
</evidence>
<dbReference type="PROSITE" id="PS51450">
    <property type="entry name" value="LRR"/>
    <property type="match status" value="1"/>
</dbReference>
<dbReference type="GO" id="GO:0005524">
    <property type="term" value="F:ATP binding"/>
    <property type="evidence" value="ECO:0007669"/>
    <property type="project" value="UniProtKB-UniRule"/>
</dbReference>
<dbReference type="InterPro" id="IPR050647">
    <property type="entry name" value="Plant_LRR-RLKs"/>
</dbReference>
<dbReference type="GO" id="GO:0033612">
    <property type="term" value="F:receptor serine/threonine kinase binding"/>
    <property type="evidence" value="ECO:0007669"/>
    <property type="project" value="TreeGrafter"/>
</dbReference>
<dbReference type="CDD" id="cd14066">
    <property type="entry name" value="STKc_IRAK"/>
    <property type="match status" value="1"/>
</dbReference>
<keyword evidence="9 22" id="KW-0812">Transmembrane</keyword>
<evidence type="ECO:0000256" key="22">
    <source>
        <dbReference type="SAM" id="Phobius"/>
    </source>
</evidence>
<keyword evidence="13" id="KW-0418">Kinase</keyword>
<accession>A0A9D5CZ50</accession>
<evidence type="ECO:0000256" key="20">
    <source>
        <dbReference type="ARBA" id="ARBA00048679"/>
    </source>
</evidence>
<comment type="caution">
    <text evidence="25">The sequence shown here is derived from an EMBL/GenBank/DDBJ whole genome shotgun (WGS) entry which is preliminary data.</text>
</comment>
<evidence type="ECO:0000256" key="16">
    <source>
        <dbReference type="ARBA" id="ARBA00023136"/>
    </source>
</evidence>
<gene>
    <name evidence="25" type="ORF">J5N97_010303</name>
</gene>
<dbReference type="SMART" id="SM00369">
    <property type="entry name" value="LRR_TYP"/>
    <property type="match status" value="8"/>
</dbReference>
<dbReference type="Pfam" id="PF08263">
    <property type="entry name" value="LRRNT_2"/>
    <property type="match status" value="1"/>
</dbReference>
<comment type="catalytic activity">
    <reaction evidence="20">
        <text>L-seryl-[protein] + ATP = O-phospho-L-seryl-[protein] + ADP + H(+)</text>
        <dbReference type="Rhea" id="RHEA:17989"/>
        <dbReference type="Rhea" id="RHEA-COMP:9863"/>
        <dbReference type="Rhea" id="RHEA-COMP:11604"/>
        <dbReference type="ChEBI" id="CHEBI:15378"/>
        <dbReference type="ChEBI" id="CHEBI:29999"/>
        <dbReference type="ChEBI" id="CHEBI:30616"/>
        <dbReference type="ChEBI" id="CHEBI:83421"/>
        <dbReference type="ChEBI" id="CHEBI:456216"/>
        <dbReference type="EC" id="2.7.11.1"/>
    </reaction>
</comment>
<dbReference type="EMBL" id="JAGGNH010000002">
    <property type="protein sequence ID" value="KAJ0982048.1"/>
    <property type="molecule type" value="Genomic_DNA"/>
</dbReference>
<evidence type="ECO:0000256" key="17">
    <source>
        <dbReference type="ARBA" id="ARBA00023170"/>
    </source>
</evidence>
<dbReference type="InterPro" id="IPR003591">
    <property type="entry name" value="Leu-rich_rpt_typical-subtyp"/>
</dbReference>
<dbReference type="SMART" id="SM00220">
    <property type="entry name" value="S_TKc"/>
    <property type="match status" value="1"/>
</dbReference>
<dbReference type="Proteomes" id="UP001085076">
    <property type="component" value="Miscellaneous, Linkage group lg02"/>
</dbReference>
<evidence type="ECO:0000313" key="25">
    <source>
        <dbReference type="EMBL" id="KAJ0982048.1"/>
    </source>
</evidence>
<dbReference type="GO" id="GO:0005886">
    <property type="term" value="C:plasma membrane"/>
    <property type="evidence" value="ECO:0007669"/>
    <property type="project" value="UniProtKB-SubCell"/>
</dbReference>
<evidence type="ECO:0000256" key="5">
    <source>
        <dbReference type="ARBA" id="ARBA00022527"/>
    </source>
</evidence>
<feature type="chain" id="PRO_5038605339" description="non-specific serine/threonine protein kinase" evidence="23">
    <location>
        <begin position="31"/>
        <end position="1108"/>
    </location>
</feature>
<dbReference type="SUPFAM" id="SSF52058">
    <property type="entry name" value="L domain-like"/>
    <property type="match status" value="2"/>
</dbReference>
<dbReference type="FunFam" id="3.80.10.10:FF:000400">
    <property type="entry name" value="Nuclear pore complex protein NUP107"/>
    <property type="match status" value="1"/>
</dbReference>
<evidence type="ECO:0000256" key="10">
    <source>
        <dbReference type="ARBA" id="ARBA00022729"/>
    </source>
</evidence>
<dbReference type="InterPro" id="IPR000719">
    <property type="entry name" value="Prot_kinase_dom"/>
</dbReference>
<keyword evidence="17" id="KW-0675">Receptor</keyword>
<evidence type="ECO:0000259" key="24">
    <source>
        <dbReference type="PROSITE" id="PS50011"/>
    </source>
</evidence>
<evidence type="ECO:0000256" key="9">
    <source>
        <dbReference type="ARBA" id="ARBA00022692"/>
    </source>
</evidence>
<dbReference type="AlphaFoldDB" id="A0A9D5CZ50"/>
<evidence type="ECO:0000256" key="21">
    <source>
        <dbReference type="PROSITE-ProRule" id="PRU10141"/>
    </source>
</evidence>
<dbReference type="SUPFAM" id="SSF56112">
    <property type="entry name" value="Protein kinase-like (PK-like)"/>
    <property type="match status" value="1"/>
</dbReference>
<dbReference type="PRINTS" id="PR00019">
    <property type="entry name" value="LEURICHRPT"/>
</dbReference>
<keyword evidence="18" id="KW-0325">Glycoprotein</keyword>
<dbReference type="PROSITE" id="PS00108">
    <property type="entry name" value="PROTEIN_KINASE_ST"/>
    <property type="match status" value="1"/>
</dbReference>
<evidence type="ECO:0000256" key="6">
    <source>
        <dbReference type="ARBA" id="ARBA00022553"/>
    </source>
</evidence>
<dbReference type="Pfam" id="PF13855">
    <property type="entry name" value="LRR_8"/>
    <property type="match status" value="2"/>
</dbReference>
<name>A0A9D5CZ50_9LILI</name>
<dbReference type="InterPro" id="IPR032675">
    <property type="entry name" value="LRR_dom_sf"/>
</dbReference>
<dbReference type="Gene3D" id="3.30.200.20">
    <property type="entry name" value="Phosphorylase Kinase, domain 1"/>
    <property type="match status" value="1"/>
</dbReference>
<organism evidence="25 26">
    <name type="scientific">Dioscorea zingiberensis</name>
    <dbReference type="NCBI Taxonomy" id="325984"/>
    <lineage>
        <taxon>Eukaryota</taxon>
        <taxon>Viridiplantae</taxon>
        <taxon>Streptophyta</taxon>
        <taxon>Embryophyta</taxon>
        <taxon>Tracheophyta</taxon>
        <taxon>Spermatophyta</taxon>
        <taxon>Magnoliopsida</taxon>
        <taxon>Liliopsida</taxon>
        <taxon>Dioscoreales</taxon>
        <taxon>Dioscoreaceae</taxon>
        <taxon>Dioscorea</taxon>
    </lineage>
</organism>
<dbReference type="PANTHER" id="PTHR48056">
    <property type="entry name" value="LRR RECEPTOR-LIKE SERINE/THREONINE-PROTEIN KINASE-RELATED"/>
    <property type="match status" value="1"/>
</dbReference>
<dbReference type="Gene3D" id="1.10.510.10">
    <property type="entry name" value="Transferase(Phosphotransferase) domain 1"/>
    <property type="match status" value="1"/>
</dbReference>
<dbReference type="FunFam" id="3.30.200.20:FF:000309">
    <property type="entry name" value="Leucine-rich repeat receptor protein kinase MSP1"/>
    <property type="match status" value="1"/>
</dbReference>
<keyword evidence="15 22" id="KW-1133">Transmembrane helix</keyword>
<evidence type="ECO:0000256" key="1">
    <source>
        <dbReference type="ARBA" id="ARBA00004162"/>
    </source>
</evidence>
<dbReference type="Pfam" id="PF00069">
    <property type="entry name" value="Pkinase"/>
    <property type="match status" value="1"/>
</dbReference>
<feature type="transmembrane region" description="Helical" evidence="22">
    <location>
        <begin position="715"/>
        <end position="739"/>
    </location>
</feature>
<comment type="subcellular location">
    <subcellularLocation>
        <location evidence="1">Cell membrane</location>
        <topology evidence="1">Single-pass membrane protein</topology>
    </subcellularLocation>
    <subcellularLocation>
        <location evidence="2">Membrane</location>
        <topology evidence="2">Single-pass type I membrane protein</topology>
    </subcellularLocation>
</comment>
<dbReference type="InterPro" id="IPR008271">
    <property type="entry name" value="Ser/Thr_kinase_AS"/>
</dbReference>
<dbReference type="FunFam" id="1.10.510.10:FF:000388">
    <property type="entry name" value="Leucine-rich repeat receptor-like tyrosine-protein kinase PXC3"/>
    <property type="match status" value="1"/>
</dbReference>
<evidence type="ECO:0000256" key="8">
    <source>
        <dbReference type="ARBA" id="ARBA00022679"/>
    </source>
</evidence>
<dbReference type="OrthoDB" id="676979at2759"/>
<keyword evidence="7" id="KW-0433">Leucine-rich repeat</keyword>
<evidence type="ECO:0000256" key="12">
    <source>
        <dbReference type="ARBA" id="ARBA00022741"/>
    </source>
</evidence>
<evidence type="ECO:0000256" key="7">
    <source>
        <dbReference type="ARBA" id="ARBA00022614"/>
    </source>
</evidence>
<feature type="binding site" evidence="21">
    <location>
        <position position="829"/>
    </location>
    <ligand>
        <name>ATP</name>
        <dbReference type="ChEBI" id="CHEBI:30616"/>
    </ligand>
</feature>
<sequence length="1108" mass="121345">MSEEEVVHVQFFSFFALLILLSLLLSSATGDDKANLLHLKHFLQENNKYSQGAYAQWNSSELSPCQWLGITCNEEQQVTQINLSWSNISGGLFPNFSLFTELTHLDLSRNTIDGPIPPELNKCIGLTYLNLSHNIISGELNLTGLTNLHTLDLTLNRLEGSIHSNFPALCQSLVTLNISLNNFTGDIKGCFDECLSLQYLDVSYNHFTGDLQRGFANLREFYASENNITGEIIVETFGADCNLEVLDLSSNKLRGVFPDSISNCLRLTSLNVRANKFTGPIPSSIGALSELQSLYLGTNGFDRDVPEELLQCSNLVFLDLSNNNFGGDVQNLFGRFASLRFLLLHGNSYKGGIETSGVLRLLNIQRLDLSYNNFSGELPSEIDGLKNLKFFILAGNNFSGRIPPEYGNITGLQALDLSYNRLTGPIPPEIGRLYSLLWLMLAGNKLSGEIPPEIGNCKSLLWLNLANNEISGNIPPEISKIGRDPSATFEFNRRNGGVTAGSGECLAMRRWIPASYPPFSFVYELMTAKTCRFVWDRIIKGYGLFPVCFNSSFPVRTLEISGYLQLSGNQLSGEIPTEIGQMMNLSLLHLDGNELSGHLPTEISRLPLFMFNASNNRLSGQIPLEIGQMRCLQSLDLAVNNFSGEIPATLGHLNELSSFNVSFNPLLSGPVPQSGQLPTFTNTSFLGDPLLSFPSSRATAPPPHAAYRRVSTRAVAFWVFLALTATFILSGIISFIYCLRIRTPINTDSDPEGAFLSSSKRRSDASDSITPSTSLNFVKVIRLDKTAFTYGDIVVATGNFSDKSLIGTGGSGMVYKGKLPDGRHVAVKKLNRVGDEAEREFRAEMEILSGSVKSGSGWAHPNLVTLYGWCLTGADRILIYEYMDGGSLEELIPDWGGFGWRRRIQVSVEVARALVFLHHECVPAVVHRDVKASNVLIDKNCCARVADFGLARVVCPGKTHVSTIVAGTVGYVAPEYGHTWHATTKGDVYSFGVLLMELATGRRAVDGGDECLVEWVRRVSTEGWRGLRGVVVPVMKGAVEAAGDEGSPDVEGLVEMCGLLRVGMRCTAEAPHARPDMSEVLALLSEISTGIHRRDDSCSSGSDFCSPR</sequence>
<reference evidence="25" key="2">
    <citation type="journal article" date="2022" name="Hortic Res">
        <title>The genome of Dioscorea zingiberensis sheds light on the biosynthesis, origin and evolution of the medicinally important diosgenin saponins.</title>
        <authorList>
            <person name="Li Y."/>
            <person name="Tan C."/>
            <person name="Li Z."/>
            <person name="Guo J."/>
            <person name="Li S."/>
            <person name="Chen X."/>
            <person name="Wang C."/>
            <person name="Dai X."/>
            <person name="Yang H."/>
            <person name="Song W."/>
            <person name="Hou L."/>
            <person name="Xu J."/>
            <person name="Tong Z."/>
            <person name="Xu A."/>
            <person name="Yuan X."/>
            <person name="Wang W."/>
            <person name="Yang Q."/>
            <person name="Chen L."/>
            <person name="Sun Z."/>
            <person name="Wang K."/>
            <person name="Pan B."/>
            <person name="Chen J."/>
            <person name="Bao Y."/>
            <person name="Liu F."/>
            <person name="Qi X."/>
            <person name="Gang D.R."/>
            <person name="Wen J."/>
            <person name="Li J."/>
        </authorList>
    </citation>
    <scope>NUCLEOTIDE SEQUENCE</scope>
    <source>
        <strain evidence="25">Dzin_1.0</strain>
    </source>
</reference>
<keyword evidence="6" id="KW-0597">Phosphoprotein</keyword>
<dbReference type="InterPro" id="IPR013210">
    <property type="entry name" value="LRR_N_plant-typ"/>
</dbReference>
<dbReference type="PROSITE" id="PS00107">
    <property type="entry name" value="PROTEIN_KINASE_ATP"/>
    <property type="match status" value="1"/>
</dbReference>
<dbReference type="Pfam" id="PF00560">
    <property type="entry name" value="LRR_1"/>
    <property type="match status" value="8"/>
</dbReference>
<protein>
    <recommendedName>
        <fullName evidence="4">non-specific serine/threonine protein kinase</fullName>
        <ecNumber evidence="4">2.7.11.1</ecNumber>
    </recommendedName>
</protein>
<dbReference type="InterPro" id="IPR017441">
    <property type="entry name" value="Protein_kinase_ATP_BS"/>
</dbReference>
<keyword evidence="12 21" id="KW-0547">Nucleotide-binding</keyword>
<evidence type="ECO:0000256" key="23">
    <source>
        <dbReference type="SAM" id="SignalP"/>
    </source>
</evidence>
<dbReference type="GO" id="GO:0004674">
    <property type="term" value="F:protein serine/threonine kinase activity"/>
    <property type="evidence" value="ECO:0007669"/>
    <property type="project" value="UniProtKB-KW"/>
</dbReference>
<keyword evidence="11" id="KW-0677">Repeat</keyword>
<evidence type="ECO:0000256" key="11">
    <source>
        <dbReference type="ARBA" id="ARBA00022737"/>
    </source>
</evidence>
<evidence type="ECO:0000256" key="2">
    <source>
        <dbReference type="ARBA" id="ARBA00004479"/>
    </source>
</evidence>
<proteinExistence type="inferred from homology"/>
<dbReference type="InterPro" id="IPR011009">
    <property type="entry name" value="Kinase-like_dom_sf"/>
</dbReference>
<keyword evidence="14 21" id="KW-0067">ATP-binding</keyword>
<keyword evidence="16 22" id="KW-0472">Membrane</keyword>
<dbReference type="Gene3D" id="3.80.10.10">
    <property type="entry name" value="Ribonuclease Inhibitor"/>
    <property type="match status" value="5"/>
</dbReference>
<feature type="signal peptide" evidence="23">
    <location>
        <begin position="1"/>
        <end position="30"/>
    </location>
</feature>
<keyword evidence="8" id="KW-0808">Transferase</keyword>
<dbReference type="FunFam" id="3.80.10.10:FF:000691">
    <property type="entry name" value="Putative LRR receptor-like serine/threonine-protein kinase"/>
    <property type="match status" value="1"/>
</dbReference>
<reference evidence="25" key="1">
    <citation type="submission" date="2021-03" db="EMBL/GenBank/DDBJ databases">
        <authorList>
            <person name="Li Z."/>
            <person name="Yang C."/>
        </authorList>
    </citation>
    <scope>NUCLEOTIDE SEQUENCE</scope>
    <source>
        <strain evidence="25">Dzin_1.0</strain>
        <tissue evidence="25">Leaf</tissue>
    </source>
</reference>
<comment type="similarity">
    <text evidence="3">Belongs to the protein kinase superfamily. Ser/Thr protein kinase family.</text>
</comment>
<dbReference type="FunFam" id="3.80.10.10:FF:000041">
    <property type="entry name" value="LRR receptor-like serine/threonine-protein kinase ERECTA"/>
    <property type="match status" value="1"/>
</dbReference>
<keyword evidence="5" id="KW-0723">Serine/threonine-protein kinase</keyword>
<comment type="catalytic activity">
    <reaction evidence="19">
        <text>L-threonyl-[protein] + ATP = O-phospho-L-threonyl-[protein] + ADP + H(+)</text>
        <dbReference type="Rhea" id="RHEA:46608"/>
        <dbReference type="Rhea" id="RHEA-COMP:11060"/>
        <dbReference type="Rhea" id="RHEA-COMP:11605"/>
        <dbReference type="ChEBI" id="CHEBI:15378"/>
        <dbReference type="ChEBI" id="CHEBI:30013"/>
        <dbReference type="ChEBI" id="CHEBI:30616"/>
        <dbReference type="ChEBI" id="CHEBI:61977"/>
        <dbReference type="ChEBI" id="CHEBI:456216"/>
        <dbReference type="EC" id="2.7.11.1"/>
    </reaction>
</comment>
<evidence type="ECO:0000256" key="18">
    <source>
        <dbReference type="ARBA" id="ARBA00023180"/>
    </source>
</evidence>
<evidence type="ECO:0000256" key="3">
    <source>
        <dbReference type="ARBA" id="ARBA00008684"/>
    </source>
</evidence>
<evidence type="ECO:0000256" key="13">
    <source>
        <dbReference type="ARBA" id="ARBA00022777"/>
    </source>
</evidence>
<dbReference type="EC" id="2.7.11.1" evidence="4"/>
<evidence type="ECO:0000256" key="4">
    <source>
        <dbReference type="ARBA" id="ARBA00012513"/>
    </source>
</evidence>
<evidence type="ECO:0000256" key="19">
    <source>
        <dbReference type="ARBA" id="ARBA00047899"/>
    </source>
</evidence>
<keyword evidence="10 23" id="KW-0732">Signal</keyword>
<evidence type="ECO:0000256" key="14">
    <source>
        <dbReference type="ARBA" id="ARBA00022840"/>
    </source>
</evidence>
<dbReference type="PANTHER" id="PTHR48056:SF89">
    <property type="entry name" value="OS06G0585982 PROTEIN"/>
    <property type="match status" value="1"/>
</dbReference>
<evidence type="ECO:0000313" key="26">
    <source>
        <dbReference type="Proteomes" id="UP001085076"/>
    </source>
</evidence>
<feature type="domain" description="Protein kinase" evidence="24">
    <location>
        <begin position="800"/>
        <end position="1087"/>
    </location>
</feature>
<dbReference type="PROSITE" id="PS50011">
    <property type="entry name" value="PROTEIN_KINASE_DOM"/>
    <property type="match status" value="1"/>
</dbReference>
<keyword evidence="26" id="KW-1185">Reference proteome</keyword>